<comment type="catalytic activity">
    <reaction evidence="9 10">
        <text>2 R'C(R)SH + O2 = R'C(R)S-S(R)CR' + H2O2</text>
        <dbReference type="Rhea" id="RHEA:17357"/>
        <dbReference type="ChEBI" id="CHEBI:15379"/>
        <dbReference type="ChEBI" id="CHEBI:16240"/>
        <dbReference type="ChEBI" id="CHEBI:16520"/>
        <dbReference type="ChEBI" id="CHEBI:17412"/>
        <dbReference type="EC" id="1.8.3.2"/>
    </reaction>
</comment>
<organism evidence="15 16">
    <name type="scientific">Gnathostoma spinigerum</name>
    <dbReference type="NCBI Taxonomy" id="75299"/>
    <lineage>
        <taxon>Eukaryota</taxon>
        <taxon>Metazoa</taxon>
        <taxon>Ecdysozoa</taxon>
        <taxon>Nematoda</taxon>
        <taxon>Chromadorea</taxon>
        <taxon>Rhabditida</taxon>
        <taxon>Spirurina</taxon>
        <taxon>Gnathostomatomorpha</taxon>
        <taxon>Gnathostomatoidea</taxon>
        <taxon>Gnathostomatidae</taxon>
        <taxon>Gnathostoma</taxon>
    </lineage>
</organism>
<keyword evidence="10" id="KW-0472">Membrane</keyword>
<keyword evidence="7" id="KW-1015">Disulfide bond</keyword>
<dbReference type="Proteomes" id="UP001608902">
    <property type="component" value="Unassembled WGS sequence"/>
</dbReference>
<dbReference type="PROSITE" id="PS51352">
    <property type="entry name" value="THIOREDOXIN_2"/>
    <property type="match status" value="1"/>
</dbReference>
<accession>A0ABD6EE96</accession>
<keyword evidence="6 10" id="KW-0560">Oxidoreductase</keyword>
<evidence type="ECO:0000259" key="13">
    <source>
        <dbReference type="PROSITE" id="PS51324"/>
    </source>
</evidence>
<dbReference type="PANTHER" id="PTHR22897:SF26">
    <property type="entry name" value="SULFHYDRYL OXIDASE"/>
    <property type="match status" value="1"/>
</dbReference>
<dbReference type="EC" id="1.8.3.2" evidence="10"/>
<evidence type="ECO:0000313" key="16">
    <source>
        <dbReference type="Proteomes" id="UP001608902"/>
    </source>
</evidence>
<dbReference type="PROSITE" id="PS51324">
    <property type="entry name" value="ERV_ALR"/>
    <property type="match status" value="1"/>
</dbReference>
<gene>
    <name evidence="15" type="ORF">AB6A40_003158</name>
</gene>
<dbReference type="InterPro" id="IPR036249">
    <property type="entry name" value="Thioredoxin-like_sf"/>
</dbReference>
<dbReference type="Pfam" id="PF00085">
    <property type="entry name" value="Thioredoxin"/>
    <property type="match status" value="1"/>
</dbReference>
<evidence type="ECO:0000256" key="11">
    <source>
        <dbReference type="SAM" id="MobiDB-lite"/>
    </source>
</evidence>
<evidence type="ECO:0000256" key="5">
    <source>
        <dbReference type="ARBA" id="ARBA00022827"/>
    </source>
</evidence>
<feature type="domain" description="Thioredoxin" evidence="14">
    <location>
        <begin position="6"/>
        <end position="150"/>
    </location>
</feature>
<feature type="transmembrane region" description="Helical" evidence="10">
    <location>
        <begin position="622"/>
        <end position="640"/>
    </location>
</feature>
<evidence type="ECO:0000259" key="14">
    <source>
        <dbReference type="PROSITE" id="PS51352"/>
    </source>
</evidence>
<evidence type="ECO:0000313" key="15">
    <source>
        <dbReference type="EMBL" id="MFH4976449.1"/>
    </source>
</evidence>
<dbReference type="InterPro" id="IPR036774">
    <property type="entry name" value="ERV/ALR_sulphydryl_oxid_sf"/>
</dbReference>
<evidence type="ECO:0000256" key="6">
    <source>
        <dbReference type="ARBA" id="ARBA00023002"/>
    </source>
</evidence>
<keyword evidence="10" id="KW-1133">Transmembrane helix</keyword>
<dbReference type="PANTHER" id="PTHR22897">
    <property type="entry name" value="QUIESCIN Q6-RELATED SULFHYDRYL OXIDASE"/>
    <property type="match status" value="1"/>
</dbReference>
<feature type="chain" id="PRO_5044837426" description="Sulfhydryl oxidase" evidence="12">
    <location>
        <begin position="25"/>
        <end position="677"/>
    </location>
</feature>
<evidence type="ECO:0000256" key="2">
    <source>
        <dbReference type="ARBA" id="ARBA00006041"/>
    </source>
</evidence>
<sequence>MKYEFALVSLVVLVFSLLNLCVSSGNKALYTVDDPLLILDVNNFSSIYKQDRSFFVEFYSSWCGACIQYAPKFRQFAKRIEKWSPLVQIAVVDCSLSINQELCREHDVAYFPYLKFFKPNSSDHNDGRSYTGDKHSLNDMLLDLAEYVQEDGASRRLPYWPNFQYVEDSESLDDLWKKAGSSASYMALVAEADPPRFAWALMINYAKDDRIRVFAAKVDNPITEKLKGDGHIIMPKVYLFKKGNPSPIYVSENGATFQDVQEKILESVFDGRKESKPKETGDAFGGEQETHPKVKANWKQHEVQMTDLKSAMYYMLTQEIPRRKVIDNEELVALKMWIHLLHEYGPGPTPLRRLFSRLDDWLKTKEVAISNKEWTDEVEKVQSELGHPLPSNLTWMACRGSEPHLRGYTCGLWTLMHVLTVNAYKAGKNNASFNPVPTVLEPIHQFIYRFLSCKVCGMHFHRNAEKTLGLISHPDDTVLWLWKAHNIANKVLAGKESDDPAFPKRQFPPPSLCPQCWENGQFNDEEVKNFLVRYYSDVKNDSPKPAASYVVTRFDAGQMTNGASRTLNINPRFGGAARGFENVNILDQLEENERRIRSLDEQSKRNWRRIPGDSLSSSSGRAYQVIWLLIVAVAVIVMYVKYRKNRSKFWKTFYYYNDYKFCPWSQSSHENATKFRV</sequence>
<comment type="cofactor">
    <cofactor evidence="1 10">
        <name>FAD</name>
        <dbReference type="ChEBI" id="CHEBI:57692"/>
    </cofactor>
</comment>
<comment type="caution">
    <text evidence="15">The sequence shown here is derived from an EMBL/GenBank/DDBJ whole genome shotgun (WGS) entry which is preliminary data.</text>
</comment>
<evidence type="ECO:0000256" key="12">
    <source>
        <dbReference type="SAM" id="SignalP"/>
    </source>
</evidence>
<dbReference type="SUPFAM" id="SSF52833">
    <property type="entry name" value="Thioredoxin-like"/>
    <property type="match status" value="1"/>
</dbReference>
<name>A0ABD6EE96_9BILA</name>
<evidence type="ECO:0000256" key="3">
    <source>
        <dbReference type="ARBA" id="ARBA00022630"/>
    </source>
</evidence>
<feature type="region of interest" description="Disordered" evidence="11">
    <location>
        <begin position="271"/>
        <end position="293"/>
    </location>
</feature>
<reference evidence="15 16" key="1">
    <citation type="submission" date="2024-08" db="EMBL/GenBank/DDBJ databases">
        <title>Gnathostoma spinigerum genome.</title>
        <authorList>
            <person name="Gonzalez-Bertolin B."/>
            <person name="Monzon S."/>
            <person name="Zaballos A."/>
            <person name="Jimenez P."/>
            <person name="Dekumyoy P."/>
            <person name="Varona S."/>
            <person name="Cuesta I."/>
            <person name="Sumanam S."/>
            <person name="Adisakwattana P."/>
            <person name="Gasser R.B."/>
            <person name="Hernandez-Gonzalez A."/>
            <person name="Young N.D."/>
            <person name="Perteguer M.J."/>
        </authorList>
    </citation>
    <scope>NUCLEOTIDE SEQUENCE [LARGE SCALE GENOMIC DNA]</scope>
    <source>
        <strain evidence="15">AL3</strain>
        <tissue evidence="15">Liver</tissue>
    </source>
</reference>
<evidence type="ECO:0000256" key="1">
    <source>
        <dbReference type="ARBA" id="ARBA00001974"/>
    </source>
</evidence>
<keyword evidence="3 10" id="KW-0285">Flavoprotein</keyword>
<evidence type="ECO:0000256" key="9">
    <source>
        <dbReference type="ARBA" id="ARBA00048864"/>
    </source>
</evidence>
<keyword evidence="10" id="KW-0812">Transmembrane</keyword>
<dbReference type="Gene3D" id="1.20.120.310">
    <property type="entry name" value="ERV/ALR sulfhydryl oxidase domain"/>
    <property type="match status" value="1"/>
</dbReference>
<evidence type="ECO:0000256" key="10">
    <source>
        <dbReference type="RuleBase" id="RU371123"/>
    </source>
</evidence>
<evidence type="ECO:0000256" key="8">
    <source>
        <dbReference type="ARBA" id="ARBA00023180"/>
    </source>
</evidence>
<dbReference type="EMBL" id="JBGFUD010001564">
    <property type="protein sequence ID" value="MFH4976449.1"/>
    <property type="molecule type" value="Genomic_DNA"/>
</dbReference>
<keyword evidence="5 10" id="KW-0274">FAD</keyword>
<dbReference type="InterPro" id="IPR040986">
    <property type="entry name" value="QSOX_FAD-bd_dom"/>
</dbReference>
<evidence type="ECO:0000256" key="4">
    <source>
        <dbReference type="ARBA" id="ARBA00022729"/>
    </source>
</evidence>
<feature type="compositionally biased region" description="Basic and acidic residues" evidence="11">
    <location>
        <begin position="271"/>
        <end position="281"/>
    </location>
</feature>
<dbReference type="Pfam" id="PF04777">
    <property type="entry name" value="Evr1_Alr"/>
    <property type="match status" value="1"/>
</dbReference>
<dbReference type="InterPro" id="IPR013766">
    <property type="entry name" value="Thioredoxin_domain"/>
</dbReference>
<dbReference type="InterPro" id="IPR039798">
    <property type="entry name" value="Sulfhydryl_oxidase"/>
</dbReference>
<keyword evidence="8" id="KW-0325">Glycoprotein</keyword>
<dbReference type="SUPFAM" id="SSF69000">
    <property type="entry name" value="FAD-dependent thiol oxidase"/>
    <property type="match status" value="1"/>
</dbReference>
<feature type="signal peptide" evidence="12">
    <location>
        <begin position="1"/>
        <end position="24"/>
    </location>
</feature>
<dbReference type="AlphaFoldDB" id="A0ABD6EE96"/>
<feature type="domain" description="ERV/ALR sulfhydryl oxidase" evidence="13">
    <location>
        <begin position="401"/>
        <end position="506"/>
    </location>
</feature>
<protein>
    <recommendedName>
        <fullName evidence="10">Sulfhydryl oxidase</fullName>
        <ecNumber evidence="10">1.8.3.2</ecNumber>
    </recommendedName>
</protein>
<comment type="similarity">
    <text evidence="2">Belongs to the quiescin-sulfhydryl oxidase (QSOX) family.</text>
</comment>
<dbReference type="InterPro" id="IPR042568">
    <property type="entry name" value="QSOX_FAD-bd_sf"/>
</dbReference>
<dbReference type="Gene3D" id="1.20.120.1960">
    <property type="entry name" value="QSOX sulfhydryl oxidase domain"/>
    <property type="match status" value="1"/>
</dbReference>
<dbReference type="Gene3D" id="3.40.30.10">
    <property type="entry name" value="Glutaredoxin"/>
    <property type="match status" value="1"/>
</dbReference>
<evidence type="ECO:0000256" key="7">
    <source>
        <dbReference type="ARBA" id="ARBA00023157"/>
    </source>
</evidence>
<dbReference type="GO" id="GO:0016972">
    <property type="term" value="F:thiol oxidase activity"/>
    <property type="evidence" value="ECO:0007669"/>
    <property type="project" value="UniProtKB-EC"/>
</dbReference>
<keyword evidence="16" id="KW-1185">Reference proteome</keyword>
<dbReference type="Pfam" id="PF18371">
    <property type="entry name" value="FAD_SOX"/>
    <property type="match status" value="1"/>
</dbReference>
<proteinExistence type="inferred from homology"/>
<keyword evidence="4 12" id="KW-0732">Signal</keyword>
<dbReference type="InterPro" id="IPR017905">
    <property type="entry name" value="ERV/ALR_sulphydryl_oxidase"/>
</dbReference>